<feature type="active site" description="Nucleophile" evidence="6">
    <location>
        <position position="13"/>
    </location>
</feature>
<dbReference type="CDD" id="cd16343">
    <property type="entry name" value="LMWPTP"/>
    <property type="match status" value="1"/>
</dbReference>
<dbReference type="Pfam" id="PF01451">
    <property type="entry name" value="LMWPc"/>
    <property type="match status" value="1"/>
</dbReference>
<evidence type="ECO:0000313" key="9">
    <source>
        <dbReference type="EMBL" id="JAC08170.1"/>
    </source>
</evidence>
<dbReference type="Gene3D" id="3.40.50.2300">
    <property type="match status" value="1"/>
</dbReference>
<sequence>MRILFVCIGNSCRSPMAEAVMRDMLQREHLTDWTVDSAALADWNVGRSPEERCLAVLRENGLDSEHVGRQIGESDFHRFDYIFGMDEGNVRDLMALAPAGCVARVELLGNYRMKELDKIIFDPYFERGIHGFRRCYDQIVICCRNFIQQKRQPQ</sequence>
<name>A0A023EH29_AEDAL</name>
<dbReference type="VEuPathDB" id="VectorBase:AALFPA_065357"/>
<protein>
    <recommendedName>
        <fullName evidence="7">Low molecular weight phosphotyrosine protein phosphatase</fullName>
        <shortName evidence="7">LMW-PTP</shortName>
        <shortName evidence="7">LMW-PTPase</shortName>
        <ecNumber evidence="7">3.1.3.2</ecNumber>
        <ecNumber evidence="7">3.1.3.48</ecNumber>
    </recommendedName>
    <alternativeName>
        <fullName evidence="7">Low molecular weight cytosolic acid phosphatase</fullName>
    </alternativeName>
</protein>
<evidence type="ECO:0000256" key="6">
    <source>
        <dbReference type="PIRSR" id="PIRSR617867-1"/>
    </source>
</evidence>
<accession>A0A023EH29</accession>
<dbReference type="AlphaFoldDB" id="A0A023EH29"/>
<evidence type="ECO:0000256" key="1">
    <source>
        <dbReference type="ARBA" id="ARBA00004496"/>
    </source>
</evidence>
<dbReference type="EC" id="3.1.3.2" evidence="7"/>
<keyword evidence="5 7" id="KW-0904">Protein phosphatase</keyword>
<organism evidence="9">
    <name type="scientific">Aedes albopictus</name>
    <name type="common">Asian tiger mosquito</name>
    <name type="synonym">Stegomyia albopicta</name>
    <dbReference type="NCBI Taxonomy" id="7160"/>
    <lineage>
        <taxon>Eukaryota</taxon>
        <taxon>Metazoa</taxon>
        <taxon>Ecdysozoa</taxon>
        <taxon>Arthropoda</taxon>
        <taxon>Hexapoda</taxon>
        <taxon>Insecta</taxon>
        <taxon>Pterygota</taxon>
        <taxon>Neoptera</taxon>
        <taxon>Endopterygota</taxon>
        <taxon>Diptera</taxon>
        <taxon>Nematocera</taxon>
        <taxon>Culicoidea</taxon>
        <taxon>Culicidae</taxon>
        <taxon>Culicinae</taxon>
        <taxon>Aedini</taxon>
        <taxon>Aedes</taxon>
        <taxon>Stegomyia</taxon>
    </lineage>
</organism>
<comment type="catalytic activity">
    <reaction evidence="7">
        <text>a phosphate monoester + H2O = an alcohol + phosphate</text>
        <dbReference type="Rhea" id="RHEA:15017"/>
        <dbReference type="ChEBI" id="CHEBI:15377"/>
        <dbReference type="ChEBI" id="CHEBI:30879"/>
        <dbReference type="ChEBI" id="CHEBI:43474"/>
        <dbReference type="ChEBI" id="CHEBI:67140"/>
        <dbReference type="EC" id="3.1.3.2"/>
    </reaction>
</comment>
<dbReference type="GO" id="GO:0005737">
    <property type="term" value="C:cytoplasm"/>
    <property type="evidence" value="ECO:0007669"/>
    <property type="project" value="UniProtKB-SubCell"/>
</dbReference>
<dbReference type="PRINTS" id="PR00719">
    <property type="entry name" value="LMWPTPASE"/>
</dbReference>
<dbReference type="EC" id="3.1.3.48" evidence="7"/>
<comment type="similarity">
    <text evidence="2 7">Belongs to the low molecular weight phosphotyrosine protein phosphatase family.</text>
</comment>
<keyword evidence="4 7" id="KW-0378">Hydrolase</keyword>
<dbReference type="PRINTS" id="PR00720">
    <property type="entry name" value="MAMMALPTPASE"/>
</dbReference>
<dbReference type="SMART" id="SM00226">
    <property type="entry name" value="LMWPc"/>
    <property type="match status" value="1"/>
</dbReference>
<evidence type="ECO:0000256" key="5">
    <source>
        <dbReference type="ARBA" id="ARBA00022912"/>
    </source>
</evidence>
<dbReference type="InterPro" id="IPR002115">
    <property type="entry name" value="Tyr_Pase_low_mol_wt_mml"/>
</dbReference>
<feature type="active site" description="Proton donor" evidence="6">
    <location>
        <position position="122"/>
    </location>
</feature>
<dbReference type="GO" id="GO:0003993">
    <property type="term" value="F:acid phosphatase activity"/>
    <property type="evidence" value="ECO:0007669"/>
    <property type="project" value="UniProtKB-UniRule"/>
</dbReference>
<dbReference type="GO" id="GO:0004726">
    <property type="term" value="F:non-membrane spanning protein tyrosine phosphatase activity"/>
    <property type="evidence" value="ECO:0007669"/>
    <property type="project" value="InterPro"/>
</dbReference>
<dbReference type="FunFam" id="3.40.50.2300:FF:000105">
    <property type="entry name" value="Low molecular weight phosphotyrosine protein"/>
    <property type="match status" value="1"/>
</dbReference>
<evidence type="ECO:0000259" key="8">
    <source>
        <dbReference type="SMART" id="SM00226"/>
    </source>
</evidence>
<proteinExistence type="evidence at transcript level"/>
<dbReference type="InterPro" id="IPR050438">
    <property type="entry name" value="LMW_PTPase"/>
</dbReference>
<evidence type="ECO:0000256" key="4">
    <source>
        <dbReference type="ARBA" id="ARBA00022801"/>
    </source>
</evidence>
<comment type="subcellular location">
    <subcellularLocation>
        <location evidence="1 7">Cytoplasm</location>
    </subcellularLocation>
</comment>
<feature type="domain" description="Phosphotyrosine protein phosphatase I" evidence="8">
    <location>
        <begin position="1"/>
        <end position="149"/>
    </location>
</feature>
<evidence type="ECO:0000256" key="3">
    <source>
        <dbReference type="ARBA" id="ARBA00022490"/>
    </source>
</evidence>
<dbReference type="EMBL" id="GAPW01005428">
    <property type="protein sequence ID" value="JAC08170.1"/>
    <property type="molecule type" value="mRNA"/>
</dbReference>
<feature type="active site" description="Nucleophile" evidence="6">
    <location>
        <position position="7"/>
    </location>
</feature>
<evidence type="ECO:0000256" key="7">
    <source>
        <dbReference type="RuleBase" id="RU368115"/>
    </source>
</evidence>
<dbReference type="VEuPathDB" id="VectorBase:AALC636_008013"/>
<dbReference type="InterPro" id="IPR023485">
    <property type="entry name" value="Ptyr_pPase"/>
</dbReference>
<dbReference type="VEuPathDB" id="VectorBase:AALF020717"/>
<dbReference type="PANTHER" id="PTHR11717">
    <property type="entry name" value="LOW MOLECULAR WEIGHT PROTEIN TYROSINE PHOSPHATASE"/>
    <property type="match status" value="1"/>
</dbReference>
<dbReference type="InterPro" id="IPR036196">
    <property type="entry name" value="Ptyr_pPase_sf"/>
</dbReference>
<keyword evidence="3 7" id="KW-0963">Cytoplasm</keyword>
<dbReference type="InterPro" id="IPR017867">
    <property type="entry name" value="Tyr_phospatase_low_mol_wt"/>
</dbReference>
<comment type="catalytic activity">
    <reaction evidence="7">
        <text>O-phospho-L-tyrosyl-[protein] + H2O = L-tyrosyl-[protein] + phosphate</text>
        <dbReference type="Rhea" id="RHEA:10684"/>
        <dbReference type="Rhea" id="RHEA-COMP:10136"/>
        <dbReference type="Rhea" id="RHEA-COMP:20101"/>
        <dbReference type="ChEBI" id="CHEBI:15377"/>
        <dbReference type="ChEBI" id="CHEBI:43474"/>
        <dbReference type="ChEBI" id="CHEBI:46858"/>
        <dbReference type="ChEBI" id="CHEBI:61978"/>
        <dbReference type="EC" id="3.1.3.48"/>
    </reaction>
</comment>
<reference evidence="9" key="1">
    <citation type="journal article" date="2014" name="PLoS Negl. Trop. Dis.">
        <title>Identification and characterization of seminal fluid proteins in the Asian tiger mosquito, Aedes albopictus.</title>
        <authorList>
            <person name="Boes K.E."/>
            <person name="Ribeiro J.M."/>
            <person name="Wong A."/>
            <person name="Harrington L.C."/>
            <person name="Wolfner M.F."/>
            <person name="Sirot L.K."/>
        </authorList>
    </citation>
    <scope>NUCLEOTIDE SEQUENCE</scope>
    <source>
        <tissue evidence="9">Reproductive organs</tissue>
    </source>
</reference>
<evidence type="ECO:0000256" key="2">
    <source>
        <dbReference type="ARBA" id="ARBA00011063"/>
    </source>
</evidence>
<comment type="function">
    <text evidence="7">Acts on tyrosine phosphorylated proteins, low-MW aryl phosphates and natural and synthetic acyl phosphates.</text>
</comment>
<dbReference type="SUPFAM" id="SSF52788">
    <property type="entry name" value="Phosphotyrosine protein phosphatases I"/>
    <property type="match status" value="1"/>
</dbReference>
<dbReference type="PANTHER" id="PTHR11717:SF29">
    <property type="entry name" value="ACID PHOSPHATASE"/>
    <property type="match status" value="1"/>
</dbReference>